<evidence type="ECO:0000313" key="5">
    <source>
        <dbReference type="EMBL" id="MBZ1350631.1"/>
    </source>
</evidence>
<organism evidence="5 6">
    <name type="scientific">Zwartia hollandica</name>
    <dbReference type="NCBI Taxonomy" id="324606"/>
    <lineage>
        <taxon>Bacteria</taxon>
        <taxon>Pseudomonadati</taxon>
        <taxon>Pseudomonadota</taxon>
        <taxon>Betaproteobacteria</taxon>
        <taxon>Burkholderiales</taxon>
        <taxon>Alcaligenaceae</taxon>
        <taxon>Zwartia</taxon>
    </lineage>
</organism>
<dbReference type="AlphaFoldDB" id="A0A953T4K8"/>
<dbReference type="InterPro" id="IPR029001">
    <property type="entry name" value="ITPase-like_fam"/>
</dbReference>
<comment type="caution">
    <text evidence="4">Lacks conserved residue(s) required for the propagation of feature annotation.</text>
</comment>
<feature type="site" description="Important for substrate specificity" evidence="4">
    <location>
        <position position="167"/>
    </location>
</feature>
<comment type="similarity">
    <text evidence="4">Belongs to the Maf family. YhdE subfamily.</text>
</comment>
<gene>
    <name evidence="5" type="ORF">KZZ10_08215</name>
</gene>
<dbReference type="EMBL" id="JAHXRI010000007">
    <property type="protein sequence ID" value="MBZ1350631.1"/>
    <property type="molecule type" value="Genomic_DNA"/>
</dbReference>
<comment type="cofactor">
    <cofactor evidence="1 4">
        <name>a divalent metal cation</name>
        <dbReference type="ChEBI" id="CHEBI:60240"/>
    </cofactor>
</comment>
<dbReference type="CDD" id="cd00555">
    <property type="entry name" value="Maf"/>
    <property type="match status" value="1"/>
</dbReference>
<comment type="caution">
    <text evidence="5">The sequence shown here is derived from an EMBL/GenBank/DDBJ whole genome shotgun (WGS) entry which is preliminary data.</text>
</comment>
<comment type="catalytic activity">
    <reaction evidence="4">
        <text>dTTP + H2O = dTMP + diphosphate + H(+)</text>
        <dbReference type="Rhea" id="RHEA:28534"/>
        <dbReference type="ChEBI" id="CHEBI:15377"/>
        <dbReference type="ChEBI" id="CHEBI:15378"/>
        <dbReference type="ChEBI" id="CHEBI:33019"/>
        <dbReference type="ChEBI" id="CHEBI:37568"/>
        <dbReference type="ChEBI" id="CHEBI:63528"/>
        <dbReference type="EC" id="3.6.1.9"/>
    </reaction>
</comment>
<evidence type="ECO:0000256" key="4">
    <source>
        <dbReference type="HAMAP-Rule" id="MF_00528"/>
    </source>
</evidence>
<evidence type="ECO:0000256" key="2">
    <source>
        <dbReference type="ARBA" id="ARBA00022801"/>
    </source>
</evidence>
<keyword evidence="4" id="KW-0963">Cytoplasm</keyword>
<dbReference type="Gene3D" id="3.90.950.10">
    <property type="match status" value="1"/>
</dbReference>
<dbReference type="PANTHER" id="PTHR43213:SF5">
    <property type="entry name" value="BIFUNCTIONAL DTTP_UTP PYROPHOSPHATASE_METHYLTRANSFERASE PROTEIN-RELATED"/>
    <property type="match status" value="1"/>
</dbReference>
<proteinExistence type="inferred from homology"/>
<dbReference type="GO" id="GO:0005737">
    <property type="term" value="C:cytoplasm"/>
    <property type="evidence" value="ECO:0007669"/>
    <property type="project" value="UniProtKB-SubCell"/>
</dbReference>
<dbReference type="HAMAP" id="MF_00528">
    <property type="entry name" value="Maf"/>
    <property type="match status" value="1"/>
</dbReference>
<dbReference type="SUPFAM" id="SSF52972">
    <property type="entry name" value="ITPase-like"/>
    <property type="match status" value="1"/>
</dbReference>
<accession>A0A953T4K8</accession>
<sequence length="199" mass="21652">MSPTTLYLASASPRRHELLLQINVAHQVVDIPAAPGEDEPRLKNESPLDYVQRTARDKADRAVKWLAIQKPDSFNLSAAILTADTTVALGAHILGKPLDESDAKEILSLLSGKTHLVHTAVVCARGEQRWEALSTSEVSFAQLSLDDINAYIATKEPFGKAGAYGIQGDAARFIRELRGSYTGVMGLPLYETSQLLKNL</sequence>
<dbReference type="EC" id="3.6.1.9" evidence="4"/>
<protein>
    <recommendedName>
        <fullName evidence="4">dTTP/UTP pyrophosphatase</fullName>
        <shortName evidence="4">dTTPase/UTPase</shortName>
        <ecNumber evidence="4">3.6.1.9</ecNumber>
    </recommendedName>
    <alternativeName>
        <fullName evidence="4">Nucleoside triphosphate pyrophosphatase</fullName>
    </alternativeName>
    <alternativeName>
        <fullName evidence="4">Nucleotide pyrophosphatase</fullName>
        <shortName evidence="4">Nucleotide PPase</shortName>
    </alternativeName>
</protein>
<dbReference type="Pfam" id="PF02545">
    <property type="entry name" value="Maf"/>
    <property type="match status" value="1"/>
</dbReference>
<dbReference type="PIRSF" id="PIRSF006305">
    <property type="entry name" value="Maf"/>
    <property type="match status" value="1"/>
</dbReference>
<feature type="site" description="Important for substrate specificity" evidence="4">
    <location>
        <position position="14"/>
    </location>
</feature>
<dbReference type="InterPro" id="IPR003697">
    <property type="entry name" value="Maf-like"/>
</dbReference>
<reference evidence="5" key="1">
    <citation type="submission" date="2021-07" db="EMBL/GenBank/DDBJ databases">
        <title>New genus and species of the family Alcaligenaceae.</title>
        <authorList>
            <person name="Hahn M.W."/>
        </authorList>
    </citation>
    <scope>NUCLEOTIDE SEQUENCE</scope>
    <source>
        <strain evidence="5">LF4-65</strain>
    </source>
</reference>
<dbReference type="Proteomes" id="UP000739565">
    <property type="component" value="Unassembled WGS sequence"/>
</dbReference>
<name>A0A953T4K8_9BURK</name>
<comment type="subcellular location">
    <subcellularLocation>
        <location evidence="4">Cytoplasm</location>
    </subcellularLocation>
</comment>
<dbReference type="GO" id="GO:0047429">
    <property type="term" value="F:nucleoside triphosphate diphosphatase activity"/>
    <property type="evidence" value="ECO:0007669"/>
    <property type="project" value="UniProtKB-EC"/>
</dbReference>
<feature type="active site" description="Proton acceptor" evidence="4">
    <location>
        <position position="84"/>
    </location>
</feature>
<dbReference type="PANTHER" id="PTHR43213">
    <property type="entry name" value="BIFUNCTIONAL DTTP/UTP PYROPHOSPHATASE/METHYLTRANSFERASE PROTEIN-RELATED"/>
    <property type="match status" value="1"/>
</dbReference>
<keyword evidence="6" id="KW-1185">Reference proteome</keyword>
<comment type="function">
    <text evidence="4">Nucleoside triphosphate pyrophosphatase that hydrolyzes dTTP and UTP. May have a dual role in cell division arrest and in preventing the incorporation of modified nucleotides into cellular nucleic acids.</text>
</comment>
<keyword evidence="2 4" id="KW-0378">Hydrolase</keyword>
<dbReference type="NCBIfam" id="TIGR00172">
    <property type="entry name" value="maf"/>
    <property type="match status" value="1"/>
</dbReference>
<evidence type="ECO:0000313" key="6">
    <source>
        <dbReference type="Proteomes" id="UP000739565"/>
    </source>
</evidence>
<keyword evidence="3 4" id="KW-0546">Nucleotide metabolism</keyword>
<feature type="site" description="Important for substrate specificity" evidence="4">
    <location>
        <position position="85"/>
    </location>
</feature>
<dbReference type="RefSeq" id="WP_259661049.1">
    <property type="nucleotide sequence ID" value="NZ_JAHXRI010000007.1"/>
</dbReference>
<evidence type="ECO:0000256" key="3">
    <source>
        <dbReference type="ARBA" id="ARBA00023080"/>
    </source>
</evidence>
<comment type="catalytic activity">
    <reaction evidence="4">
        <text>UTP + H2O = UMP + diphosphate + H(+)</text>
        <dbReference type="Rhea" id="RHEA:29395"/>
        <dbReference type="ChEBI" id="CHEBI:15377"/>
        <dbReference type="ChEBI" id="CHEBI:15378"/>
        <dbReference type="ChEBI" id="CHEBI:33019"/>
        <dbReference type="ChEBI" id="CHEBI:46398"/>
        <dbReference type="ChEBI" id="CHEBI:57865"/>
        <dbReference type="EC" id="3.6.1.9"/>
    </reaction>
</comment>
<evidence type="ECO:0000256" key="1">
    <source>
        <dbReference type="ARBA" id="ARBA00001968"/>
    </source>
</evidence>
<dbReference type="GO" id="GO:0009117">
    <property type="term" value="P:nucleotide metabolic process"/>
    <property type="evidence" value="ECO:0007669"/>
    <property type="project" value="UniProtKB-KW"/>
</dbReference>